<dbReference type="InterPro" id="IPR036942">
    <property type="entry name" value="Beta-barrel_TonB_sf"/>
</dbReference>
<dbReference type="EMBL" id="OU015584">
    <property type="protein sequence ID" value="CAG5079492.1"/>
    <property type="molecule type" value="Genomic_DNA"/>
</dbReference>
<dbReference type="GO" id="GO:0009279">
    <property type="term" value="C:cell outer membrane"/>
    <property type="evidence" value="ECO:0007669"/>
    <property type="project" value="UniProtKB-SubCell"/>
</dbReference>
<dbReference type="PANTHER" id="PTHR40980">
    <property type="entry name" value="PLUG DOMAIN-CONTAINING PROTEIN"/>
    <property type="match status" value="1"/>
</dbReference>
<sequence>MRGFPRIGFSYKEQKPMKTRLIGVAILFILGFTAVAQKAIIRGQITDKSNGETLPFANIYVKDDVSKGTTSDLDGNFTLKLDAGTYTIVFSFTSFTSIEKEMTVEAGETYVENIAMGTSSDILGEVKVVVEKKASNTMAAFDREKMKSTNMVDGTSSEQMKKTGDGDAGEVIKRVTGVSVEGGKYVYVRGLGDRYTKTILNGMVIPGLDPDRNTIQMDIFPTNLIDNITVYKTFTPELPGDYTGGLVNIVTKDFPTQKTLSFKAGFGYNTITTFNPDFILYPKGNLDFLGIDDGTRKMPVSPTVNFPDPTEGKEYLTTLTKKFNQQMAVAPATAMMNQSYSFGIGNQINSEKKDLDYGYNFYVNYQNNYNYYDDVRYNAFRKDPDASVYDLFPDRKSSGQMGQQNVIWSALLGQSIKINKRHKLSLNLFHTQNGQSTAASLNEVNFELNPATLFKQSLQYTQRSVSNLNLSGKHTLKKNKWTANWSISPSYSTISDPDIRSTILEREGNPENNIPYTYGLNPSVGSEIRRIFRDLSEYNLNSKVDFEYAFKKKDSLESKIKFGLSEVYKSRSYRIYDFIFDIEGNNVDIDQFDPNYFFQDENIWTVETDEGTYASGERELANTFDARQAVFAAYVMNELPVTEKFKAVYGVRAEKVINKYSGENNTGTVIFNDSTVLDELNFLPAVNLVYAIKDSLFETMNVRASYAQTLARPSFREKSIAQIYDPLQGRRYNGNIDLLQTVIHNADLRWEYFYGRTEVLSVSAFYKKFINPIEIVSFEVAPNEVKPTNAGEADVYGIELEARKRIGWVEKDYVKLYIGANFTYVKSQIDMNKILIDKGTDQYTEKEIRQANAREGETIGDYRPMFGQSPYLVNAFISFSQDSLGIDANLSYNVQGKRLAVIGIGAIPDVYEQPFHSLNFKISKKFGKNMQWKGSLTAQNILNFAQRRWYESYNTDPQVYDYLLQGRTISASISYTLK</sequence>
<proteinExistence type="predicted"/>
<dbReference type="Gene3D" id="2.60.40.1120">
    <property type="entry name" value="Carboxypeptidase-like, regulatory domain"/>
    <property type="match status" value="1"/>
</dbReference>
<dbReference type="Pfam" id="PF07715">
    <property type="entry name" value="Plug"/>
    <property type="match status" value="1"/>
</dbReference>
<comment type="subcellular location">
    <subcellularLocation>
        <location evidence="1">Cell outer membrane</location>
    </subcellularLocation>
</comment>
<keyword evidence="6" id="KW-1185">Reference proteome</keyword>
<gene>
    <name evidence="5" type="ORF">CRYO30217_00958</name>
</gene>
<accession>A0A916NAM3</accession>
<dbReference type="Pfam" id="PF13715">
    <property type="entry name" value="CarbopepD_reg_2"/>
    <property type="match status" value="1"/>
</dbReference>
<dbReference type="PANTHER" id="PTHR40980:SF5">
    <property type="entry name" value="TONB-DEPENDENT RECEPTOR"/>
    <property type="match status" value="1"/>
</dbReference>
<evidence type="ECO:0000313" key="6">
    <source>
        <dbReference type="Proteomes" id="UP000683507"/>
    </source>
</evidence>
<evidence type="ECO:0000256" key="1">
    <source>
        <dbReference type="ARBA" id="ARBA00004442"/>
    </source>
</evidence>
<dbReference type="Gene3D" id="2.40.170.20">
    <property type="entry name" value="TonB-dependent receptor, beta-barrel domain"/>
    <property type="match status" value="1"/>
</dbReference>
<keyword evidence="3" id="KW-0998">Cell outer membrane</keyword>
<dbReference type="InterPro" id="IPR037066">
    <property type="entry name" value="Plug_dom_sf"/>
</dbReference>
<evidence type="ECO:0000313" key="5">
    <source>
        <dbReference type="EMBL" id="CAG5079492.1"/>
    </source>
</evidence>
<protein>
    <recommendedName>
        <fullName evidence="4">TonB-dependent receptor plug domain-containing protein</fullName>
    </recommendedName>
</protein>
<keyword evidence="2" id="KW-0472">Membrane</keyword>
<evidence type="ECO:0000256" key="3">
    <source>
        <dbReference type="ARBA" id="ARBA00023237"/>
    </source>
</evidence>
<dbReference type="Gene3D" id="2.170.130.10">
    <property type="entry name" value="TonB-dependent receptor, plug domain"/>
    <property type="match status" value="1"/>
</dbReference>
<organism evidence="5 6">
    <name type="scientific">Parvicella tangerina</name>
    <dbReference type="NCBI Taxonomy" id="2829795"/>
    <lineage>
        <taxon>Bacteria</taxon>
        <taxon>Pseudomonadati</taxon>
        <taxon>Bacteroidota</taxon>
        <taxon>Flavobacteriia</taxon>
        <taxon>Flavobacteriales</taxon>
        <taxon>Parvicellaceae</taxon>
        <taxon>Parvicella</taxon>
    </lineage>
</organism>
<feature type="domain" description="TonB-dependent receptor plug" evidence="4">
    <location>
        <begin position="145"/>
        <end position="233"/>
    </location>
</feature>
<dbReference type="SUPFAM" id="SSF56935">
    <property type="entry name" value="Porins"/>
    <property type="match status" value="1"/>
</dbReference>
<dbReference type="InterPro" id="IPR012910">
    <property type="entry name" value="Plug_dom"/>
</dbReference>
<dbReference type="SUPFAM" id="SSF49464">
    <property type="entry name" value="Carboxypeptidase regulatory domain-like"/>
    <property type="match status" value="1"/>
</dbReference>
<name>A0A916NAM3_9FLAO</name>
<dbReference type="AlphaFoldDB" id="A0A916NAM3"/>
<dbReference type="InterPro" id="IPR008969">
    <property type="entry name" value="CarboxyPept-like_regulatory"/>
</dbReference>
<dbReference type="Proteomes" id="UP000683507">
    <property type="component" value="Chromosome"/>
</dbReference>
<evidence type="ECO:0000256" key="2">
    <source>
        <dbReference type="ARBA" id="ARBA00023136"/>
    </source>
</evidence>
<dbReference type="KEGG" id="ptan:CRYO30217_00958"/>
<reference evidence="5" key="1">
    <citation type="submission" date="2021-04" db="EMBL/GenBank/DDBJ databases">
        <authorList>
            <person name="Rodrigo-Torres L."/>
            <person name="Arahal R. D."/>
            <person name="Lucena T."/>
        </authorList>
    </citation>
    <scope>NUCLEOTIDE SEQUENCE</scope>
    <source>
        <strain evidence="5">AS29M-1</strain>
    </source>
</reference>
<evidence type="ECO:0000259" key="4">
    <source>
        <dbReference type="Pfam" id="PF07715"/>
    </source>
</evidence>